<protein>
    <recommendedName>
        <fullName evidence="3">Helix-turn-helix type 11 domain-containing protein</fullName>
    </recommendedName>
</protein>
<dbReference type="EMBL" id="JAGGJA010000015">
    <property type="protein sequence ID" value="MCW9708621.1"/>
    <property type="molecule type" value="Genomic_DNA"/>
</dbReference>
<dbReference type="Proteomes" id="UP001207918">
    <property type="component" value="Unassembled WGS sequence"/>
</dbReference>
<dbReference type="RefSeq" id="WP_265767411.1">
    <property type="nucleotide sequence ID" value="NZ_JAGGJA010000015.1"/>
</dbReference>
<sequence length="78" mass="9383">MSLRTYLNRIHRLDALIRRKSTGPPEELADKLDISERWLYKFLGELKEEFEIVFHKYLRLQSILPALYLYLKFSIGIL</sequence>
<accession>A0ABT3PRZ2</accession>
<comment type="caution">
    <text evidence="1">The sequence shown here is derived from an EMBL/GenBank/DDBJ whole genome shotgun (WGS) entry which is preliminary data.</text>
</comment>
<reference evidence="1 2" key="1">
    <citation type="submission" date="2021-03" db="EMBL/GenBank/DDBJ databases">
        <title>Aliifodinibius sp. nov., a new bacterium isolated from saline soil.</title>
        <authorList>
            <person name="Galisteo C."/>
            <person name="De La Haba R."/>
            <person name="Sanchez-Porro C."/>
            <person name="Ventosa A."/>
        </authorList>
    </citation>
    <scope>NUCLEOTIDE SEQUENCE [LARGE SCALE GENOMIC DNA]</scope>
    <source>
        <strain evidence="1 2">1BSP15-2V2</strain>
    </source>
</reference>
<organism evidence="1 2">
    <name type="scientific">Fodinibius salsisoli</name>
    <dbReference type="NCBI Taxonomy" id="2820877"/>
    <lineage>
        <taxon>Bacteria</taxon>
        <taxon>Pseudomonadati</taxon>
        <taxon>Balneolota</taxon>
        <taxon>Balneolia</taxon>
        <taxon>Balneolales</taxon>
        <taxon>Balneolaceae</taxon>
        <taxon>Fodinibius</taxon>
    </lineage>
</organism>
<keyword evidence="2" id="KW-1185">Reference proteome</keyword>
<evidence type="ECO:0008006" key="3">
    <source>
        <dbReference type="Google" id="ProtNLM"/>
    </source>
</evidence>
<proteinExistence type="predicted"/>
<name>A0ABT3PRZ2_9BACT</name>
<evidence type="ECO:0000313" key="2">
    <source>
        <dbReference type="Proteomes" id="UP001207918"/>
    </source>
</evidence>
<evidence type="ECO:0000313" key="1">
    <source>
        <dbReference type="EMBL" id="MCW9708621.1"/>
    </source>
</evidence>
<gene>
    <name evidence="1" type="ORF">J6I44_17300</name>
</gene>